<dbReference type="Gene3D" id="1.25.40.20">
    <property type="entry name" value="Ankyrin repeat-containing domain"/>
    <property type="match status" value="1"/>
</dbReference>
<evidence type="ECO:0000313" key="4">
    <source>
        <dbReference type="EMBL" id="KEQ57903.1"/>
    </source>
</evidence>
<dbReference type="PANTHER" id="PTHR24198">
    <property type="entry name" value="ANKYRIN REPEAT AND PROTEIN KINASE DOMAIN-CONTAINING PROTEIN"/>
    <property type="match status" value="1"/>
</dbReference>
<dbReference type="PROSITE" id="PS50297">
    <property type="entry name" value="ANK_REP_REGION"/>
    <property type="match status" value="1"/>
</dbReference>
<dbReference type="GeneID" id="63912442"/>
<evidence type="ECO:0000256" key="2">
    <source>
        <dbReference type="ARBA" id="ARBA00023043"/>
    </source>
</evidence>
<feature type="non-terminal residue" evidence="4">
    <location>
        <position position="70"/>
    </location>
</feature>
<evidence type="ECO:0000256" key="3">
    <source>
        <dbReference type="PROSITE-ProRule" id="PRU00023"/>
    </source>
</evidence>
<dbReference type="RefSeq" id="XP_040874927.1">
    <property type="nucleotide sequence ID" value="XM_041019069.1"/>
</dbReference>
<feature type="repeat" description="ANK" evidence="3">
    <location>
        <begin position="1"/>
        <end position="28"/>
    </location>
</feature>
<accession>A0A074VC18</accession>
<dbReference type="Proteomes" id="UP000030672">
    <property type="component" value="Unassembled WGS sequence"/>
</dbReference>
<protein>
    <submittedName>
        <fullName evidence="4">Ankyrin</fullName>
    </submittedName>
</protein>
<proteinExistence type="predicted"/>
<evidence type="ECO:0000256" key="1">
    <source>
        <dbReference type="ARBA" id="ARBA00022737"/>
    </source>
</evidence>
<dbReference type="InterPro" id="IPR036770">
    <property type="entry name" value="Ankyrin_rpt-contain_sf"/>
</dbReference>
<dbReference type="PROSITE" id="PS50088">
    <property type="entry name" value="ANK_REPEAT"/>
    <property type="match status" value="1"/>
</dbReference>
<gene>
    <name evidence="4" type="ORF">M437DRAFT_24310</name>
</gene>
<dbReference type="Pfam" id="PF12796">
    <property type="entry name" value="Ank_2"/>
    <property type="match status" value="1"/>
</dbReference>
<feature type="non-terminal residue" evidence="4">
    <location>
        <position position="1"/>
    </location>
</feature>
<name>A0A074VC18_AURM1</name>
<sequence>LHIAVHSGHESIVDVLLNEGEDINEQNANGSPALNVAVLERRDANLQMLLEKEARLDIADVMGQTPAHSA</sequence>
<dbReference type="AlphaFoldDB" id="A0A074VC18"/>
<keyword evidence="2 3" id="KW-0040">ANK repeat</keyword>
<evidence type="ECO:0000313" key="5">
    <source>
        <dbReference type="Proteomes" id="UP000030672"/>
    </source>
</evidence>
<keyword evidence="1" id="KW-0677">Repeat</keyword>
<keyword evidence="5" id="KW-1185">Reference proteome</keyword>
<reference evidence="4 5" key="1">
    <citation type="journal article" date="2014" name="BMC Genomics">
        <title>Genome sequencing of four Aureobasidium pullulans varieties: biotechnological potential, stress tolerance, and description of new species.</title>
        <authorList>
            <person name="Gostin Ar C."/>
            <person name="Ohm R.A."/>
            <person name="Kogej T."/>
            <person name="Sonjak S."/>
            <person name="Turk M."/>
            <person name="Zajc J."/>
            <person name="Zalar P."/>
            <person name="Grube M."/>
            <person name="Sun H."/>
            <person name="Han J."/>
            <person name="Sharma A."/>
            <person name="Chiniquy J."/>
            <person name="Ngan C.Y."/>
            <person name="Lipzen A."/>
            <person name="Barry K."/>
            <person name="Grigoriev I.V."/>
            <person name="Gunde-Cimerman N."/>
        </authorList>
    </citation>
    <scope>NUCLEOTIDE SEQUENCE [LARGE SCALE GENOMIC DNA]</scope>
    <source>
        <strain evidence="4 5">CBS 110374</strain>
    </source>
</reference>
<dbReference type="PANTHER" id="PTHR24198:SF165">
    <property type="entry name" value="ANKYRIN REPEAT-CONTAINING PROTEIN-RELATED"/>
    <property type="match status" value="1"/>
</dbReference>
<dbReference type="EMBL" id="KL584865">
    <property type="protein sequence ID" value="KEQ57903.1"/>
    <property type="molecule type" value="Genomic_DNA"/>
</dbReference>
<dbReference type="InterPro" id="IPR002110">
    <property type="entry name" value="Ankyrin_rpt"/>
</dbReference>
<organism evidence="4 5">
    <name type="scientific">Aureobasidium melanogenum (strain CBS 110374)</name>
    <name type="common">Aureobasidium pullulans var. melanogenum</name>
    <dbReference type="NCBI Taxonomy" id="1043003"/>
    <lineage>
        <taxon>Eukaryota</taxon>
        <taxon>Fungi</taxon>
        <taxon>Dikarya</taxon>
        <taxon>Ascomycota</taxon>
        <taxon>Pezizomycotina</taxon>
        <taxon>Dothideomycetes</taxon>
        <taxon>Dothideomycetidae</taxon>
        <taxon>Dothideales</taxon>
        <taxon>Saccotheciaceae</taxon>
        <taxon>Aureobasidium</taxon>
    </lineage>
</organism>
<dbReference type="SUPFAM" id="SSF48403">
    <property type="entry name" value="Ankyrin repeat"/>
    <property type="match status" value="1"/>
</dbReference>
<dbReference type="HOGENOM" id="CLU_000134_45_5_1"/>
<dbReference type="STRING" id="1043003.A0A074VC18"/>